<feature type="compositionally biased region" description="Basic and acidic residues" evidence="1">
    <location>
        <begin position="31"/>
        <end position="40"/>
    </location>
</feature>
<dbReference type="AlphaFoldDB" id="A0A069PH19"/>
<accession>A0A069PH19</accession>
<feature type="region of interest" description="Disordered" evidence="1">
    <location>
        <begin position="29"/>
        <end position="63"/>
    </location>
</feature>
<sequence>MSTWMVITGVWAMCAICAVLFIRGAHPHVARPGDETHDGPRGSADGVSAPHGVRVASADRRNE</sequence>
<proteinExistence type="predicted"/>
<dbReference type="EMBL" id="JFHC01000047">
    <property type="protein sequence ID" value="KDR40048.1"/>
    <property type="molecule type" value="Genomic_DNA"/>
</dbReference>
<keyword evidence="2" id="KW-1133">Transmembrane helix</keyword>
<feature type="transmembrane region" description="Helical" evidence="2">
    <location>
        <begin position="6"/>
        <end position="22"/>
    </location>
</feature>
<reference evidence="3 4" key="1">
    <citation type="submission" date="2014-03" db="EMBL/GenBank/DDBJ databases">
        <title>Draft Genome Sequences of Four Burkholderia Strains.</title>
        <authorList>
            <person name="Liu X.Y."/>
            <person name="Li C.X."/>
            <person name="Xu J.H."/>
        </authorList>
    </citation>
    <scope>NUCLEOTIDE SEQUENCE [LARGE SCALE GENOMIC DNA]</scope>
    <source>
        <strain evidence="3 4">DSM 50014</strain>
    </source>
</reference>
<comment type="caution">
    <text evidence="3">The sequence shown here is derived from an EMBL/GenBank/DDBJ whole genome shotgun (WGS) entry which is preliminary data.</text>
</comment>
<name>A0A069PH19_9BURK</name>
<keyword evidence="2" id="KW-0472">Membrane</keyword>
<keyword evidence="2" id="KW-0812">Transmembrane</keyword>
<evidence type="ECO:0000313" key="4">
    <source>
        <dbReference type="Proteomes" id="UP000027466"/>
    </source>
</evidence>
<gene>
    <name evidence="3" type="ORF">BG61_27940</name>
</gene>
<dbReference type="Proteomes" id="UP000027466">
    <property type="component" value="Unassembled WGS sequence"/>
</dbReference>
<evidence type="ECO:0000256" key="2">
    <source>
        <dbReference type="SAM" id="Phobius"/>
    </source>
</evidence>
<evidence type="ECO:0000256" key="1">
    <source>
        <dbReference type="SAM" id="MobiDB-lite"/>
    </source>
</evidence>
<dbReference type="RefSeq" id="WP_129572252.1">
    <property type="nucleotide sequence ID" value="NZ_CADFFX010000034.1"/>
</dbReference>
<keyword evidence="4" id="KW-1185">Reference proteome</keyword>
<evidence type="ECO:0000313" key="3">
    <source>
        <dbReference type="EMBL" id="KDR40048.1"/>
    </source>
</evidence>
<organism evidence="3 4">
    <name type="scientific">Caballeronia glathei</name>
    <dbReference type="NCBI Taxonomy" id="60547"/>
    <lineage>
        <taxon>Bacteria</taxon>
        <taxon>Pseudomonadati</taxon>
        <taxon>Pseudomonadota</taxon>
        <taxon>Betaproteobacteria</taxon>
        <taxon>Burkholderiales</taxon>
        <taxon>Burkholderiaceae</taxon>
        <taxon>Caballeronia</taxon>
    </lineage>
</organism>
<protein>
    <submittedName>
        <fullName evidence="3">Uncharacterized protein</fullName>
    </submittedName>
</protein>